<evidence type="ECO:0000313" key="1">
    <source>
        <dbReference type="EMBL" id="NDV13960.1"/>
    </source>
</evidence>
<reference evidence="1 2" key="1">
    <citation type="submission" date="2020-02" db="EMBL/GenBank/DDBJ databases">
        <authorList>
            <person name="Yang Z."/>
        </authorList>
    </citation>
    <scope>NUCLEOTIDE SEQUENCE [LARGE SCALE GENOMIC DNA]</scope>
    <source>
        <strain evidence="1 2">HX-7-9</strain>
    </source>
</reference>
<evidence type="ECO:0000313" key="2">
    <source>
        <dbReference type="Proteomes" id="UP000482578"/>
    </source>
</evidence>
<proteinExistence type="predicted"/>
<keyword evidence="2" id="KW-1185">Reference proteome</keyword>
<dbReference type="EMBL" id="JAAGAA010000014">
    <property type="protein sequence ID" value="NDV13960.1"/>
    <property type="molecule type" value="Genomic_DNA"/>
</dbReference>
<accession>A0A6B2KV91</accession>
<protein>
    <submittedName>
        <fullName evidence="1">Uncharacterized protein</fullName>
    </submittedName>
</protein>
<dbReference type="AlphaFoldDB" id="A0A6B2KV91"/>
<dbReference type="RefSeq" id="WP_163317412.1">
    <property type="nucleotide sequence ID" value="NZ_JAAGAA010000014.1"/>
</dbReference>
<dbReference type="Proteomes" id="UP000482578">
    <property type="component" value="Unassembled WGS sequence"/>
</dbReference>
<name>A0A6B2KV91_9NEIS</name>
<comment type="caution">
    <text evidence="1">The sequence shown here is derived from an EMBL/GenBank/DDBJ whole genome shotgun (WGS) entry which is preliminary data.</text>
</comment>
<organism evidence="1 2">
    <name type="scientific">Crenobacter caeni</name>
    <dbReference type="NCBI Taxonomy" id="2705474"/>
    <lineage>
        <taxon>Bacteria</taxon>
        <taxon>Pseudomonadati</taxon>
        <taxon>Pseudomonadota</taxon>
        <taxon>Betaproteobacteria</taxon>
        <taxon>Neisseriales</taxon>
        <taxon>Neisseriaceae</taxon>
        <taxon>Crenobacter</taxon>
    </lineage>
</organism>
<gene>
    <name evidence="1" type="ORF">GZH52_14390</name>
</gene>
<sequence length="92" mass="10301">MRILLVGGPLDGQWREVGREPETLEAGGVCYQRVLWMWPPRDALWLFWWHGKPEPEAVLATLDRAALAPLCSRREALGYGALEVSAARQATS</sequence>